<keyword evidence="5" id="KW-0812">Transmembrane</keyword>
<dbReference type="Pfam" id="PF04082">
    <property type="entry name" value="Fungal_trans"/>
    <property type="match status" value="1"/>
</dbReference>
<protein>
    <recommendedName>
        <fullName evidence="6">Xylanolytic transcriptional activator regulatory domain-containing protein</fullName>
    </recommendedName>
</protein>
<proteinExistence type="predicted"/>
<keyword evidence="2" id="KW-0238">DNA-binding</keyword>
<name>A0ABY6V352_BIOOC</name>
<dbReference type="PANTHER" id="PTHR47424">
    <property type="entry name" value="REGULATORY PROTEIN GAL4"/>
    <property type="match status" value="1"/>
</dbReference>
<dbReference type="Proteomes" id="UP000766486">
    <property type="component" value="Unassembled WGS sequence"/>
</dbReference>
<dbReference type="InterPro" id="IPR007219">
    <property type="entry name" value="XnlR_reg_dom"/>
</dbReference>
<evidence type="ECO:0000256" key="4">
    <source>
        <dbReference type="ARBA" id="ARBA00023242"/>
    </source>
</evidence>
<evidence type="ECO:0000256" key="3">
    <source>
        <dbReference type="ARBA" id="ARBA00023163"/>
    </source>
</evidence>
<feature type="domain" description="Xylanolytic transcriptional activator regulatory" evidence="6">
    <location>
        <begin position="327"/>
        <end position="400"/>
    </location>
</feature>
<dbReference type="CDD" id="cd12148">
    <property type="entry name" value="fungal_TF_MHR"/>
    <property type="match status" value="1"/>
</dbReference>
<dbReference type="SMART" id="SM00906">
    <property type="entry name" value="Fungal_trans"/>
    <property type="match status" value="1"/>
</dbReference>
<keyword evidence="5" id="KW-1133">Transmembrane helix</keyword>
<evidence type="ECO:0000259" key="6">
    <source>
        <dbReference type="SMART" id="SM00906"/>
    </source>
</evidence>
<organism evidence="7 8">
    <name type="scientific">Bionectria ochroleuca</name>
    <name type="common">Gliocladium roseum</name>
    <dbReference type="NCBI Taxonomy" id="29856"/>
    <lineage>
        <taxon>Eukaryota</taxon>
        <taxon>Fungi</taxon>
        <taxon>Dikarya</taxon>
        <taxon>Ascomycota</taxon>
        <taxon>Pezizomycotina</taxon>
        <taxon>Sordariomycetes</taxon>
        <taxon>Hypocreomycetidae</taxon>
        <taxon>Hypocreales</taxon>
        <taxon>Bionectriaceae</taxon>
        <taxon>Clonostachys</taxon>
    </lineage>
</organism>
<dbReference type="PANTHER" id="PTHR47424:SF3">
    <property type="entry name" value="REGULATORY PROTEIN GAL4"/>
    <property type="match status" value="1"/>
</dbReference>
<comment type="caution">
    <text evidence="7">The sequence shown here is derived from an EMBL/GenBank/DDBJ whole genome shotgun (WGS) entry which is preliminary data.</text>
</comment>
<keyword evidence="8" id="KW-1185">Reference proteome</keyword>
<reference evidence="7 8" key="1">
    <citation type="submission" date="2019-06" db="EMBL/GenBank/DDBJ databases">
        <authorList>
            <person name="Broberg M."/>
        </authorList>
    </citation>
    <scope>NUCLEOTIDE SEQUENCE [LARGE SCALE GENOMIC DNA]</scope>
</reference>
<keyword evidence="1" id="KW-0805">Transcription regulation</keyword>
<evidence type="ECO:0000313" key="8">
    <source>
        <dbReference type="Proteomes" id="UP000766486"/>
    </source>
</evidence>
<evidence type="ECO:0000313" key="7">
    <source>
        <dbReference type="EMBL" id="VUC37400.1"/>
    </source>
</evidence>
<evidence type="ECO:0000256" key="1">
    <source>
        <dbReference type="ARBA" id="ARBA00023015"/>
    </source>
</evidence>
<sequence length="697" mass="78625">MRPLRSLRIRVHLRAARRVRQPTLASRVSKKPPARAITQVFSSQQTSIFATLETKVKLLEATVQHQDQRIKAIETSNVRNDRHVEVPVARRDAPAPSPGMATGVIVHPDGIEDAPTEQSMTDGMALSFVNEEDCGFFGPSSNIAFMRHIFRAMSKKGITSQGRSPNSPLNIGAYQASMISVPQPVSSMSVQEQNGELENAVQANILPPEEETEKLIRSYFSNTGLLFPFIHEDTFLATYNRMRDQHYRANIRRTWLGLLNMIVAMAICTSQWAEDGTEYRTDQSDVYYRRARELCKTQMMRGTTLETVQYLLLTSQYLQGTQRSVQTWTTHGLAVKAALSIGLHSRDVMARFTPIEQEMRKRTWFGCVLLDRSLSMTFGRPGAIPEEYIQLDLPTIIPLDDGTEATLLYRVLWKIVATLYGHNLASVETPPETWMITQIFQLEQELNNWASALPSPLFLRSSTNLPEEGDVQDHILERFRVVLSLRYLSVQLLLYRPVLADSLARGTSGERQRSVSKVQANFNFMCVQVAEDIINIIHAVLTKPGLGRHLMGAWWFTLYYTFNAALVLFGSLLVPIQDTANDPFGVGEINHTKQYLEKAVQGLVKLRTWNITLHRCVDYLKQLIGLLDNWGSSPPLHLDGPASNHLSSNAAQDASLLSDLLSRPPALEGPGMGFEDDLELGNFFTSEFQRWFDRFPT</sequence>
<keyword evidence="4" id="KW-0539">Nucleus</keyword>
<evidence type="ECO:0000256" key="2">
    <source>
        <dbReference type="ARBA" id="ARBA00023125"/>
    </source>
</evidence>
<dbReference type="EMBL" id="CABFNS010000963">
    <property type="protein sequence ID" value="VUC37400.1"/>
    <property type="molecule type" value="Genomic_DNA"/>
</dbReference>
<dbReference type="InterPro" id="IPR051127">
    <property type="entry name" value="Fungal_SecMet_Regulators"/>
</dbReference>
<gene>
    <name evidence="7" type="ORF">CLO192961_LOCUS470012</name>
</gene>
<keyword evidence="3" id="KW-0804">Transcription</keyword>
<accession>A0ABY6V352</accession>
<feature type="transmembrane region" description="Helical" evidence="5">
    <location>
        <begin position="553"/>
        <end position="574"/>
    </location>
</feature>
<keyword evidence="5" id="KW-0472">Membrane</keyword>
<evidence type="ECO:0000256" key="5">
    <source>
        <dbReference type="SAM" id="Phobius"/>
    </source>
</evidence>